<dbReference type="AlphaFoldDB" id="A0A451B4A4"/>
<reference evidence="3" key="1">
    <citation type="submission" date="2019-02" db="EMBL/GenBank/DDBJ databases">
        <authorList>
            <person name="Gruber-Vodicka R. H."/>
            <person name="Seah K. B. B."/>
        </authorList>
    </citation>
    <scope>NUCLEOTIDE SEQUENCE</scope>
    <source>
        <strain evidence="3">BECK_BY19</strain>
        <strain evidence="2">BECK_BY8</strain>
    </source>
</reference>
<gene>
    <name evidence="2" type="ORF">BECKUNK1418G_GA0071005_116111</name>
    <name evidence="3" type="ORF">BECKUNK1418H_GA0071006_116111</name>
</gene>
<dbReference type="EMBL" id="CAADGD010000161">
    <property type="protein sequence ID" value="VFK73086.1"/>
    <property type="molecule type" value="Genomic_DNA"/>
</dbReference>
<proteinExistence type="predicted"/>
<feature type="region of interest" description="Disordered" evidence="1">
    <location>
        <begin position="16"/>
        <end position="42"/>
    </location>
</feature>
<sequence>MQKATQVYNDVKTAAKTARRILNPSPTNQAREGGETKEIPGTCGIMMRIGSGVIK</sequence>
<evidence type="ECO:0000256" key="1">
    <source>
        <dbReference type="SAM" id="MobiDB-lite"/>
    </source>
</evidence>
<dbReference type="EMBL" id="CAADFZ010000161">
    <property type="protein sequence ID" value="VFK67754.1"/>
    <property type="molecule type" value="Genomic_DNA"/>
</dbReference>
<protein>
    <submittedName>
        <fullName evidence="3">Uncharacterized protein</fullName>
    </submittedName>
</protein>
<accession>A0A451B4A4</accession>
<evidence type="ECO:0000313" key="3">
    <source>
        <dbReference type="EMBL" id="VFK73086.1"/>
    </source>
</evidence>
<evidence type="ECO:0000313" key="2">
    <source>
        <dbReference type="EMBL" id="VFK67754.1"/>
    </source>
</evidence>
<name>A0A451B4A4_9GAMM</name>
<organism evidence="3">
    <name type="scientific">Candidatus Kentrum sp. UNK</name>
    <dbReference type="NCBI Taxonomy" id="2126344"/>
    <lineage>
        <taxon>Bacteria</taxon>
        <taxon>Pseudomonadati</taxon>
        <taxon>Pseudomonadota</taxon>
        <taxon>Gammaproteobacteria</taxon>
        <taxon>Candidatus Kentrum</taxon>
    </lineage>
</organism>